<sequence length="83" mass="9221">MITLEAAIAKIKQLPTEDQKEIIRFIEFLEFKSGKAIPPQDKIEITEPKPISFAEAARDLIGCLDGLPPDLSTNKAYMEGFGQ</sequence>
<dbReference type="AlphaFoldDB" id="A0AAW9Q3F4"/>
<accession>A0AAW9Q3F4</accession>
<evidence type="ECO:0008006" key="3">
    <source>
        <dbReference type="Google" id="ProtNLM"/>
    </source>
</evidence>
<organism evidence="1 2">
    <name type="scientific">Tumidithrix elongata BACA0141</name>
    <dbReference type="NCBI Taxonomy" id="2716417"/>
    <lineage>
        <taxon>Bacteria</taxon>
        <taxon>Bacillati</taxon>
        <taxon>Cyanobacteriota</taxon>
        <taxon>Cyanophyceae</taxon>
        <taxon>Pseudanabaenales</taxon>
        <taxon>Pseudanabaenaceae</taxon>
        <taxon>Tumidithrix</taxon>
        <taxon>Tumidithrix elongata</taxon>
    </lineage>
</organism>
<evidence type="ECO:0000313" key="1">
    <source>
        <dbReference type="EMBL" id="MEE3719807.1"/>
    </source>
</evidence>
<dbReference type="EMBL" id="JAZBJZ010000173">
    <property type="protein sequence ID" value="MEE3719807.1"/>
    <property type="molecule type" value="Genomic_DNA"/>
</dbReference>
<comment type="caution">
    <text evidence="1">The sequence shown here is derived from an EMBL/GenBank/DDBJ whole genome shotgun (WGS) entry which is preliminary data.</text>
</comment>
<keyword evidence="2" id="KW-1185">Reference proteome</keyword>
<gene>
    <name evidence="1" type="ORF">V2H45_23985</name>
</gene>
<dbReference type="RefSeq" id="WP_330486243.1">
    <property type="nucleotide sequence ID" value="NZ_JAZBJZ010000173.1"/>
</dbReference>
<name>A0AAW9Q3F4_9CYAN</name>
<dbReference type="Proteomes" id="UP001333818">
    <property type="component" value="Unassembled WGS sequence"/>
</dbReference>
<protein>
    <recommendedName>
        <fullName evidence="3">DUF2281 domain-containing protein</fullName>
    </recommendedName>
</protein>
<proteinExistence type="predicted"/>
<reference evidence="1" key="1">
    <citation type="submission" date="2024-01" db="EMBL/GenBank/DDBJ databases">
        <title>Bank of Algae and Cyanobacteria of the Azores (BACA) strain genomes.</title>
        <authorList>
            <person name="Luz R."/>
            <person name="Cordeiro R."/>
            <person name="Fonseca A."/>
            <person name="Goncalves V."/>
        </authorList>
    </citation>
    <scope>NUCLEOTIDE SEQUENCE</scope>
    <source>
        <strain evidence="1">BACA0141</strain>
    </source>
</reference>
<evidence type="ECO:0000313" key="2">
    <source>
        <dbReference type="Proteomes" id="UP001333818"/>
    </source>
</evidence>